<feature type="region of interest" description="Disordered" evidence="1">
    <location>
        <begin position="308"/>
        <end position="339"/>
    </location>
</feature>
<dbReference type="PROSITE" id="PS51257">
    <property type="entry name" value="PROKAR_LIPOPROTEIN"/>
    <property type="match status" value="1"/>
</dbReference>
<protein>
    <submittedName>
        <fullName evidence="2">Starch-binding associating with outer membrane</fullName>
    </submittedName>
</protein>
<gene>
    <name evidence="2" type="ORF">SAMN02745131_03125</name>
</gene>
<dbReference type="InterPro" id="IPR011990">
    <property type="entry name" value="TPR-like_helical_dom_sf"/>
</dbReference>
<keyword evidence="3" id="KW-1185">Reference proteome</keyword>
<proteinExistence type="predicted"/>
<dbReference type="STRING" id="1121884.SAMN02745131_03125"/>
<dbReference type="SUPFAM" id="SSF48452">
    <property type="entry name" value="TPR-like"/>
    <property type="match status" value="1"/>
</dbReference>
<organism evidence="2 3">
    <name type="scientific">Flavisolibacter ginsengisoli DSM 18119</name>
    <dbReference type="NCBI Taxonomy" id="1121884"/>
    <lineage>
        <taxon>Bacteria</taxon>
        <taxon>Pseudomonadati</taxon>
        <taxon>Bacteroidota</taxon>
        <taxon>Chitinophagia</taxon>
        <taxon>Chitinophagales</taxon>
        <taxon>Chitinophagaceae</taxon>
        <taxon>Flavisolibacter</taxon>
    </lineage>
</organism>
<dbReference type="OrthoDB" id="614457at2"/>
<accession>A0A1M5D5X2</accession>
<dbReference type="RefSeq" id="WP_072836271.1">
    <property type="nucleotide sequence ID" value="NZ_FQUU01000014.1"/>
</dbReference>
<reference evidence="2 3" key="1">
    <citation type="submission" date="2016-11" db="EMBL/GenBank/DDBJ databases">
        <authorList>
            <person name="Jaros S."/>
            <person name="Januszkiewicz K."/>
            <person name="Wedrychowicz H."/>
        </authorList>
    </citation>
    <scope>NUCLEOTIDE SEQUENCE [LARGE SCALE GENOMIC DNA]</scope>
    <source>
        <strain evidence="2 3">DSM 18119</strain>
    </source>
</reference>
<evidence type="ECO:0000313" key="2">
    <source>
        <dbReference type="EMBL" id="SHF62439.1"/>
    </source>
</evidence>
<dbReference type="Pfam" id="PF12771">
    <property type="entry name" value="SusD-like_2"/>
    <property type="match status" value="1"/>
</dbReference>
<evidence type="ECO:0000313" key="3">
    <source>
        <dbReference type="Proteomes" id="UP000184048"/>
    </source>
</evidence>
<dbReference type="Proteomes" id="UP000184048">
    <property type="component" value="Unassembled WGS sequence"/>
</dbReference>
<name>A0A1M5D5X2_9BACT</name>
<dbReference type="EMBL" id="FQUU01000014">
    <property type="protein sequence ID" value="SHF62439.1"/>
    <property type="molecule type" value="Genomic_DNA"/>
</dbReference>
<sequence>MKKTLVYLFMGVMVLGTSCKKYLDINENPNSATSATPPLILPQALTTTAISLNGFNSYGAQLVGYMANAGGYGGFGTAITYNFSANDFSGRWTTTYDNLEDYQAILNQTAGDAKWSYFDAVARIMKAHSFQLLVDTYNDVPYFDALKGANNLGPAYTDAKVIYKDLANQLDTAINEINTGLNTPGVTPLGSSDVMFGGSLTKWKQFANTLKLRIILHANGKVTFTNTSFTDDGFLDDDALINPGFKRDNGRQNPKWNTWAFDATGSDANKAWMPNTFVMTFYNKNKLDDAGRGSAIYYKFPNTPTNRLGNEGNNISSSPSGSFWYPENDRDGKSAGNTTGVLKGPEAGYPVITAAESYFLQAEAVVRGIITGDAKQLFEDGIRASFHYLYELPNGQIADGWDPEGDAAAYMAANDGSYLVNFSLAASDEQKIEAIITQKYIALNMVNSEEAWNEYRRTHYPTISNSVSATGTQTFASSVSESTAPDRLPTRILYPTSEGSYNTKNVPKGISPFTSKIFWAL</sequence>
<dbReference type="AlphaFoldDB" id="A0A1M5D5X2"/>
<dbReference type="InterPro" id="IPR041662">
    <property type="entry name" value="SusD-like_2"/>
</dbReference>
<evidence type="ECO:0000256" key="1">
    <source>
        <dbReference type="SAM" id="MobiDB-lite"/>
    </source>
</evidence>
<dbReference type="Gene3D" id="1.25.40.390">
    <property type="match status" value="1"/>
</dbReference>
<feature type="compositionally biased region" description="Polar residues" evidence="1">
    <location>
        <begin position="308"/>
        <end position="321"/>
    </location>
</feature>